<reference evidence="1" key="1">
    <citation type="submission" date="2018-07" db="EMBL/GenBank/DDBJ databases">
        <authorList>
            <consortium name="Genoscope - CEA"/>
            <person name="William W."/>
        </authorList>
    </citation>
    <scope>NUCLEOTIDE SEQUENCE</scope>
    <source>
        <strain evidence="1">IK1</strain>
    </source>
</reference>
<organism evidence="1">
    <name type="scientific">Uncultured Desulfatiglans sp</name>
    <dbReference type="NCBI Taxonomy" id="1748965"/>
    <lineage>
        <taxon>Bacteria</taxon>
        <taxon>Pseudomonadati</taxon>
        <taxon>Thermodesulfobacteriota</taxon>
        <taxon>Desulfobacteria</taxon>
        <taxon>Desulfatiglandales</taxon>
        <taxon>Desulfatiglandaceae</taxon>
        <taxon>Desulfatiglans</taxon>
        <taxon>environmental samples</taxon>
    </lineage>
</organism>
<accession>A0A653AAA1</accession>
<dbReference type="AlphaFoldDB" id="A0A653AAA1"/>
<proteinExistence type="predicted"/>
<protein>
    <submittedName>
        <fullName evidence="1">Uncharacterized protein</fullName>
    </submittedName>
</protein>
<dbReference type="EMBL" id="UPXX01000029">
    <property type="protein sequence ID" value="VBB44858.1"/>
    <property type="molecule type" value="Genomic_DNA"/>
</dbReference>
<sequence>MNETIRCLHCGFIFERNPRIKTQRYCARKECQRARKRQWQREKLLSDPDYKANQRDCQKAWHNRHPGYYKAYRKRHPAKAQRNRLLQHCRNSRRSPGKRIAKMDALIPWIGGPPQAFYMLPVIAKMDALPEKVFLIPAR</sequence>
<name>A0A653AAA1_UNCDX</name>
<evidence type="ECO:0000313" key="1">
    <source>
        <dbReference type="EMBL" id="VBB44858.1"/>
    </source>
</evidence>
<gene>
    <name evidence="1" type="ORF">TRIP_B350038</name>
</gene>